<dbReference type="InterPro" id="IPR011625">
    <property type="entry name" value="A2M_N_BRD"/>
</dbReference>
<dbReference type="SUPFAM" id="SSF49410">
    <property type="entry name" value="Alpha-macroglobulin receptor domain"/>
    <property type="match status" value="1"/>
</dbReference>
<dbReference type="GeneID" id="108681690"/>
<comment type="similarity">
    <text evidence="2">Belongs to the protease inhibitor I39 (alpha-2-macroglobulin) family.</text>
</comment>
<dbReference type="SMART" id="SM01359">
    <property type="entry name" value="A2M_N_2"/>
    <property type="match status" value="1"/>
</dbReference>
<evidence type="ECO:0000256" key="1">
    <source>
        <dbReference type="ARBA" id="ARBA00004613"/>
    </source>
</evidence>
<evidence type="ECO:0000259" key="10">
    <source>
        <dbReference type="SMART" id="SM01359"/>
    </source>
</evidence>
<sequence length="1635" mass="179096">MLLQSLSGGVVPLLFLCVLQSAIGGYLLTWPRKWSVGARSQICIALDSPAAPDDAITMQVIEGAGPRSGGGRPWFGFNSEDEPVKDRKVLIADRQFKPHGDSALSCDEVQLPATTDRYAEVRVNGRLAGVDVNETRTIRIQESVGKVFIQTDKYLYKAAQKVQFRVLTLLGPFFKVSTLPYKEIFIETPSGSRIAQWLDVANPSGLIHLDLQLIDEPEEGTYNIVVQPTGGVEKTSKSFKIEDYVLPRFEVTLKPPPYILADAKLLKFEVCAQYTFGQPVRGNVSLNINNNAWGRYKVEMNFQDQLVGCKTLEIPLRSFDINSPNYYAYSMQVDVKVEEEGTGVVIKESTSISITRTVLTFKNSGFTEFKKPELPYTTSFVAEFPDGRPAANEPMTVCAGDVCRNITTDATGRLQFSVPPHLHQHNAEIKAVNYPRRDLENSTRAYMYESQTNAYATRYFSPTNSSLLINPENRELSCTPGSSIQLQLPVMYAFANMTEATLYVQVVSRGQIQFWDSQKVKLTATELPIDAATLLAPMQPPLSPFTKRGALTLPLTLPSTVSPTVYVLVWYTRDDGEVVSDSQELKISKCLNQKVGLSWPKDRVEQGTQLPLTLTAQPNSLCSLGIVDKSVELLSASQNSLTLDAVFELAEQANVRSWEESQIDNNEYCRKLNPPEANPADPSPPGPIPIPLPRPVPFMPADEPAQDEPIANSETPEKESGKDDKTVVVPGETPSVPATAAGGETTTRSRRSIAPWPWHYNRYNSDMVDALKMFDEAGLFVISDLKLETRPCQQYQAYGSPYAIARSGGAAMVANAEFDMEMSASSSVMHSVGYGGPGIYEFDHHQITNAAPRVYFPETWLWSLKAVDTGSYTEDLTLPDTITEWIGKAVCVHPDKGLGISDPASVTTFTPFFIDLTLLPSVKMGEVMPVKISVFNYLENSLPVRVTLEPSPEYEMLGESGAEAAADQAAAGVRSVCIPSQDKQTVVIRVRPLAVGDVNLTVSAAVDAAYPEECGPEVVVNKADRIIKPIAVDYEGFPREKTWTKYICSEDAPENQDHFAEWRLEAPDRIVNNSARAWITAAGDLLGPTLENLGQLIKMPYGCGEQNMLNFAPNIYVMQYLAASNQGNDEVNEKLVRFMQNGYQRELNYKHRDGSYSAFGESDDSGSTWLTAFVVKSFAQARPYISVDATELAMSSDWLKSRQLENGCFESVGKVLHKGMKGGLAEGGAADVLSAYVMAALLEAGEEPTGKAIAEAVTCIEAATAANTKGASDVYLLALKAYAYSLARLPQTEAVITDLIAKSTQNSAGVFWDMKGLNGKDNAALAVETTSYALLAMLNADVPQAQDLGPQIVKWISSMRNSQGGFVSTQDTVLALQALALYESHQTQEPLDLSITAVGQGLSAQFKVTEKNKLLTQRAEVDVVPNTVTLDLAGTGCSLVQAVVRYNVREPLPSEAFTLSVSTSIDYDAKKCDANKIKACASYLLNDLESNMAVIEVTLVSGYIPDKKDLKRIVGYGTGVIKRYEVDGSKVLFYIDQFSAQETCVEFTAIREAEVENAKAGTVKVYDYYEPELVVSETYEFERQWSCNNPPIVVDPVWVDDIVPEEAANGAADAAAVTDQNAPLDGLLDELDKLP</sequence>
<keyword evidence="8" id="KW-0325">Glycoprotein</keyword>
<dbReference type="Gene3D" id="2.20.130.20">
    <property type="match status" value="1"/>
</dbReference>
<dbReference type="Pfam" id="PF07703">
    <property type="entry name" value="A2M_BRD"/>
    <property type="match status" value="1"/>
</dbReference>
<dbReference type="Pfam" id="PF07678">
    <property type="entry name" value="TED_complement"/>
    <property type="match status" value="1"/>
</dbReference>
<name>A0A8B7PJ87_HYAAZ</name>
<organism evidence="13 14">
    <name type="scientific">Hyalella azteca</name>
    <name type="common">Amphipod</name>
    <dbReference type="NCBI Taxonomy" id="294128"/>
    <lineage>
        <taxon>Eukaryota</taxon>
        <taxon>Metazoa</taxon>
        <taxon>Ecdysozoa</taxon>
        <taxon>Arthropoda</taxon>
        <taxon>Crustacea</taxon>
        <taxon>Multicrustacea</taxon>
        <taxon>Malacostraca</taxon>
        <taxon>Eumalacostraca</taxon>
        <taxon>Peracarida</taxon>
        <taxon>Amphipoda</taxon>
        <taxon>Senticaudata</taxon>
        <taxon>Talitrida</taxon>
        <taxon>Talitroidea</taxon>
        <taxon>Hyalellidae</taxon>
        <taxon>Hyalella</taxon>
    </lineage>
</organism>
<dbReference type="Proteomes" id="UP000694843">
    <property type="component" value="Unplaced"/>
</dbReference>
<keyword evidence="3" id="KW-0964">Secreted</keyword>
<proteinExistence type="inferred from homology"/>
<evidence type="ECO:0000256" key="7">
    <source>
        <dbReference type="ARBA" id="ARBA00023157"/>
    </source>
</evidence>
<dbReference type="InterPro" id="IPR036595">
    <property type="entry name" value="A-macroglobulin_rcpt-bd_sf"/>
</dbReference>
<dbReference type="CDD" id="cd02897">
    <property type="entry name" value="A2M_2"/>
    <property type="match status" value="1"/>
</dbReference>
<accession>A0A8B7PJ87</accession>
<keyword evidence="7" id="KW-1015">Disulfide bond</keyword>
<feature type="domain" description="Alpha-2-macroglobulin" evidence="11">
    <location>
        <begin position="859"/>
        <end position="948"/>
    </location>
</feature>
<dbReference type="InterPro" id="IPR047565">
    <property type="entry name" value="Alpha-macroglob_thiol-ester_cl"/>
</dbReference>
<evidence type="ECO:0000256" key="3">
    <source>
        <dbReference type="ARBA" id="ARBA00022525"/>
    </source>
</evidence>
<feature type="domain" description="Alpha-macroglobulin receptor-binding" evidence="12">
    <location>
        <begin position="1490"/>
        <end position="1579"/>
    </location>
</feature>
<dbReference type="SMART" id="SM01360">
    <property type="entry name" value="A2M"/>
    <property type="match status" value="1"/>
</dbReference>
<keyword evidence="5" id="KW-0732">Signal</keyword>
<dbReference type="PROSITE" id="PS00477">
    <property type="entry name" value="ALPHA_2_MACROGLOBULIN"/>
    <property type="match status" value="1"/>
</dbReference>
<evidence type="ECO:0000256" key="2">
    <source>
        <dbReference type="ARBA" id="ARBA00010952"/>
    </source>
</evidence>
<keyword evidence="13" id="KW-1185">Reference proteome</keyword>
<dbReference type="KEGG" id="hazt:108681690"/>
<evidence type="ECO:0000259" key="11">
    <source>
        <dbReference type="SMART" id="SM01360"/>
    </source>
</evidence>
<dbReference type="InterPro" id="IPR050473">
    <property type="entry name" value="A2M/Complement_sys"/>
</dbReference>
<dbReference type="InterPro" id="IPR013783">
    <property type="entry name" value="Ig-like_fold"/>
</dbReference>
<dbReference type="Gene3D" id="1.50.10.20">
    <property type="match status" value="1"/>
</dbReference>
<dbReference type="Pfam" id="PF07677">
    <property type="entry name" value="A2M_recep"/>
    <property type="match status" value="1"/>
</dbReference>
<evidence type="ECO:0000256" key="5">
    <source>
        <dbReference type="ARBA" id="ARBA00022729"/>
    </source>
</evidence>
<dbReference type="InterPro" id="IPR019742">
    <property type="entry name" value="MacrogloblnA2_CS"/>
</dbReference>
<keyword evidence="6" id="KW-0722">Serine protease inhibitor</keyword>
<dbReference type="InterPro" id="IPR009048">
    <property type="entry name" value="A-macroglobulin_rcpt-bd"/>
</dbReference>
<dbReference type="FunFam" id="1.50.10.20:FF:000001">
    <property type="entry name" value="CD109 isoform 1"/>
    <property type="match status" value="1"/>
</dbReference>
<dbReference type="SMART" id="SM01361">
    <property type="entry name" value="A2M_recep"/>
    <property type="match status" value="1"/>
</dbReference>
<evidence type="ECO:0000256" key="4">
    <source>
        <dbReference type="ARBA" id="ARBA00022690"/>
    </source>
</evidence>
<dbReference type="InterPro" id="IPR002890">
    <property type="entry name" value="MG2"/>
</dbReference>
<dbReference type="PANTHER" id="PTHR11412">
    <property type="entry name" value="MACROGLOBULIN / COMPLEMENT"/>
    <property type="match status" value="1"/>
</dbReference>
<evidence type="ECO:0000256" key="9">
    <source>
        <dbReference type="SAM" id="MobiDB-lite"/>
    </source>
</evidence>
<dbReference type="Pfam" id="PF00207">
    <property type="entry name" value="A2M"/>
    <property type="match status" value="1"/>
</dbReference>
<feature type="compositionally biased region" description="Pro residues" evidence="9">
    <location>
        <begin position="681"/>
        <end position="698"/>
    </location>
</feature>
<dbReference type="InterPro" id="IPR041813">
    <property type="entry name" value="A2M_TED"/>
</dbReference>
<evidence type="ECO:0000313" key="14">
    <source>
        <dbReference type="RefSeq" id="XP_018026229.1"/>
    </source>
</evidence>
<dbReference type="InterPro" id="IPR040839">
    <property type="entry name" value="MG4"/>
</dbReference>
<dbReference type="GO" id="GO:0005615">
    <property type="term" value="C:extracellular space"/>
    <property type="evidence" value="ECO:0007669"/>
    <property type="project" value="InterPro"/>
</dbReference>
<dbReference type="SMART" id="SM01419">
    <property type="entry name" value="Thiol-ester_cl"/>
    <property type="match status" value="1"/>
</dbReference>
<dbReference type="InterPro" id="IPR014756">
    <property type="entry name" value="Ig_E-set"/>
</dbReference>
<feature type="domain" description="Alpha-2-macroglobulin bait region" evidence="10">
    <location>
        <begin position="467"/>
        <end position="634"/>
    </location>
</feature>
<evidence type="ECO:0000256" key="8">
    <source>
        <dbReference type="ARBA" id="ARBA00023180"/>
    </source>
</evidence>
<reference evidence="14" key="1">
    <citation type="submission" date="2025-08" db="UniProtKB">
        <authorList>
            <consortium name="RefSeq"/>
        </authorList>
    </citation>
    <scope>IDENTIFICATION</scope>
    <source>
        <tissue evidence="14">Whole organism</tissue>
    </source>
</reference>
<dbReference type="InterPro" id="IPR001599">
    <property type="entry name" value="Macroglobln_a2"/>
</dbReference>
<dbReference type="Gene3D" id="2.60.40.690">
    <property type="entry name" value="Alpha-macroglobulin, receptor-binding domain"/>
    <property type="match status" value="1"/>
</dbReference>
<dbReference type="InterPro" id="IPR011626">
    <property type="entry name" value="Alpha-macroglobulin_TED"/>
</dbReference>
<dbReference type="RefSeq" id="XP_018026229.1">
    <property type="nucleotide sequence ID" value="XM_018170740.2"/>
</dbReference>
<dbReference type="Pfam" id="PF17791">
    <property type="entry name" value="MG3"/>
    <property type="match status" value="1"/>
</dbReference>
<protein>
    <submittedName>
        <fullName evidence="14">Alpha-2-macroglobulin isoform X1</fullName>
    </submittedName>
</protein>
<dbReference type="Pfam" id="PF01835">
    <property type="entry name" value="MG2"/>
    <property type="match status" value="1"/>
</dbReference>
<gene>
    <name evidence="14" type="primary">LOC108681690</name>
</gene>
<dbReference type="PANTHER" id="PTHR11412:SF171">
    <property type="entry name" value="PREGNANCY ZONE PROTEIN-LIKE PROTEIN"/>
    <property type="match status" value="1"/>
</dbReference>
<dbReference type="GO" id="GO:0004867">
    <property type="term" value="F:serine-type endopeptidase inhibitor activity"/>
    <property type="evidence" value="ECO:0007669"/>
    <property type="project" value="UniProtKB-KW"/>
</dbReference>
<dbReference type="Gene3D" id="2.60.40.1930">
    <property type="match status" value="2"/>
</dbReference>
<keyword evidence="4" id="KW-0646">Protease inhibitor</keyword>
<evidence type="ECO:0000259" key="12">
    <source>
        <dbReference type="SMART" id="SM01361"/>
    </source>
</evidence>
<evidence type="ECO:0000256" key="6">
    <source>
        <dbReference type="ARBA" id="ARBA00022900"/>
    </source>
</evidence>
<comment type="subcellular location">
    <subcellularLocation>
        <location evidence="1">Secreted</location>
    </subcellularLocation>
</comment>
<dbReference type="Gene3D" id="2.60.120.1540">
    <property type="match status" value="1"/>
</dbReference>
<evidence type="ECO:0000313" key="13">
    <source>
        <dbReference type="Proteomes" id="UP000694843"/>
    </source>
</evidence>
<feature type="compositionally biased region" description="Basic and acidic residues" evidence="9">
    <location>
        <begin position="715"/>
        <end position="726"/>
    </location>
</feature>
<dbReference type="OrthoDB" id="6348147at2759"/>
<dbReference type="Gene3D" id="2.60.40.1940">
    <property type="match status" value="1"/>
</dbReference>
<dbReference type="InterPro" id="IPR041555">
    <property type="entry name" value="MG3"/>
</dbReference>
<dbReference type="SUPFAM" id="SSF81296">
    <property type="entry name" value="E set domains"/>
    <property type="match status" value="1"/>
</dbReference>
<dbReference type="Pfam" id="PF17789">
    <property type="entry name" value="MG4"/>
    <property type="match status" value="1"/>
</dbReference>
<dbReference type="InterPro" id="IPR008930">
    <property type="entry name" value="Terpenoid_cyclase/PrenylTrfase"/>
</dbReference>
<dbReference type="Gene3D" id="2.60.40.10">
    <property type="entry name" value="Immunoglobulins"/>
    <property type="match status" value="2"/>
</dbReference>
<feature type="region of interest" description="Disordered" evidence="9">
    <location>
        <begin position="669"/>
        <end position="750"/>
    </location>
</feature>
<dbReference type="SUPFAM" id="SSF48239">
    <property type="entry name" value="Terpenoid cyclases/Protein prenyltransferases"/>
    <property type="match status" value="1"/>
</dbReference>